<accession>A0AAV2IAD8</accession>
<sequence>MTRRKNRLKIPSISHESRHSHISIEMCTLIARDSIHSIHKYLLQSKEQASNPSINIYTSISRASIHYIHKYTLQSQEQASNPSTNMYLLYLPRQKSIISSSSLCSKAITRTKLPDSMT</sequence>
<dbReference type="EMBL" id="CAXITT010000553">
    <property type="protein sequence ID" value="CAL1543506.1"/>
    <property type="molecule type" value="Genomic_DNA"/>
</dbReference>
<organism evidence="1 2">
    <name type="scientific">Lymnaea stagnalis</name>
    <name type="common">Great pond snail</name>
    <name type="synonym">Helix stagnalis</name>
    <dbReference type="NCBI Taxonomy" id="6523"/>
    <lineage>
        <taxon>Eukaryota</taxon>
        <taxon>Metazoa</taxon>
        <taxon>Spiralia</taxon>
        <taxon>Lophotrochozoa</taxon>
        <taxon>Mollusca</taxon>
        <taxon>Gastropoda</taxon>
        <taxon>Heterobranchia</taxon>
        <taxon>Euthyneura</taxon>
        <taxon>Panpulmonata</taxon>
        <taxon>Hygrophila</taxon>
        <taxon>Lymnaeoidea</taxon>
        <taxon>Lymnaeidae</taxon>
        <taxon>Lymnaea</taxon>
    </lineage>
</organism>
<reference evidence="1 2" key="1">
    <citation type="submission" date="2024-04" db="EMBL/GenBank/DDBJ databases">
        <authorList>
            <consortium name="Genoscope - CEA"/>
            <person name="William W."/>
        </authorList>
    </citation>
    <scope>NUCLEOTIDE SEQUENCE [LARGE SCALE GENOMIC DNA]</scope>
</reference>
<gene>
    <name evidence="1" type="ORF">GSLYS_00017040001</name>
</gene>
<name>A0AAV2IAD8_LYMST</name>
<keyword evidence="2" id="KW-1185">Reference proteome</keyword>
<comment type="caution">
    <text evidence="1">The sequence shown here is derived from an EMBL/GenBank/DDBJ whole genome shotgun (WGS) entry which is preliminary data.</text>
</comment>
<protein>
    <submittedName>
        <fullName evidence="1">Uncharacterized protein</fullName>
    </submittedName>
</protein>
<dbReference type="Proteomes" id="UP001497497">
    <property type="component" value="Unassembled WGS sequence"/>
</dbReference>
<evidence type="ECO:0000313" key="1">
    <source>
        <dbReference type="EMBL" id="CAL1543506.1"/>
    </source>
</evidence>
<dbReference type="AlphaFoldDB" id="A0AAV2IAD8"/>
<feature type="non-terminal residue" evidence="1">
    <location>
        <position position="118"/>
    </location>
</feature>
<proteinExistence type="predicted"/>
<evidence type="ECO:0000313" key="2">
    <source>
        <dbReference type="Proteomes" id="UP001497497"/>
    </source>
</evidence>